<dbReference type="Proteomes" id="UP001428817">
    <property type="component" value="Unassembled WGS sequence"/>
</dbReference>
<sequence length="74" mass="7885">MVLHPVTGMIGPPSRAPTLCPPMNPAKLPSRIDAPCASVGRVIRNAMPAPNSEITVPARTAKVSGRSPTRRYIR</sequence>
<comment type="caution">
    <text evidence="1">The sequence shown here is derived from an EMBL/GenBank/DDBJ whole genome shotgun (WGS) entry which is preliminary data.</text>
</comment>
<reference evidence="2" key="1">
    <citation type="journal article" date="2019" name="Int. J. Syst. Evol. Microbiol.">
        <title>The Global Catalogue of Microorganisms (GCM) 10K type strain sequencing project: providing services to taxonomists for standard genome sequencing and annotation.</title>
        <authorList>
            <consortium name="The Broad Institute Genomics Platform"/>
            <consortium name="The Broad Institute Genome Sequencing Center for Infectious Disease"/>
            <person name="Wu L."/>
            <person name="Ma J."/>
        </authorList>
    </citation>
    <scope>NUCLEOTIDE SEQUENCE [LARGE SCALE GENOMIC DNA]</scope>
    <source>
        <strain evidence="2">JCM 18303</strain>
    </source>
</reference>
<gene>
    <name evidence="1" type="ORF">GCM10023321_40940</name>
</gene>
<protein>
    <submittedName>
        <fullName evidence="1">Uncharacterized protein</fullName>
    </submittedName>
</protein>
<evidence type="ECO:0000313" key="2">
    <source>
        <dbReference type="Proteomes" id="UP001428817"/>
    </source>
</evidence>
<evidence type="ECO:0000313" key="1">
    <source>
        <dbReference type="EMBL" id="GAA5159587.1"/>
    </source>
</evidence>
<organism evidence="1 2">
    <name type="scientific">Pseudonocardia eucalypti</name>
    <dbReference type="NCBI Taxonomy" id="648755"/>
    <lineage>
        <taxon>Bacteria</taxon>
        <taxon>Bacillati</taxon>
        <taxon>Actinomycetota</taxon>
        <taxon>Actinomycetes</taxon>
        <taxon>Pseudonocardiales</taxon>
        <taxon>Pseudonocardiaceae</taxon>
        <taxon>Pseudonocardia</taxon>
    </lineage>
</organism>
<accession>A0ABP9QCG5</accession>
<name>A0ABP9QCG5_9PSEU</name>
<dbReference type="EMBL" id="BAABJP010000019">
    <property type="protein sequence ID" value="GAA5159587.1"/>
    <property type="molecule type" value="Genomic_DNA"/>
</dbReference>
<keyword evidence="2" id="KW-1185">Reference proteome</keyword>
<proteinExistence type="predicted"/>